<dbReference type="InterPro" id="IPR001867">
    <property type="entry name" value="OmpR/PhoB-type_DNA-bd"/>
</dbReference>
<dbReference type="PANTHER" id="PTHR48111:SF1">
    <property type="entry name" value="TWO-COMPONENT RESPONSE REGULATOR ORR33"/>
    <property type="match status" value="1"/>
</dbReference>
<evidence type="ECO:0000256" key="2">
    <source>
        <dbReference type="ARBA" id="ARBA00023012"/>
    </source>
</evidence>
<keyword evidence="10" id="KW-1185">Reference proteome</keyword>
<proteinExistence type="predicted"/>
<dbReference type="PROSITE" id="PS51755">
    <property type="entry name" value="OMPR_PHOB"/>
    <property type="match status" value="1"/>
</dbReference>
<dbReference type="SMART" id="SM00862">
    <property type="entry name" value="Trans_reg_C"/>
    <property type="match status" value="1"/>
</dbReference>
<dbReference type="PANTHER" id="PTHR48111">
    <property type="entry name" value="REGULATOR OF RPOS"/>
    <property type="match status" value="1"/>
</dbReference>
<gene>
    <name evidence="9" type="ORF">BJ959_001315</name>
</gene>
<protein>
    <submittedName>
        <fullName evidence="9">DNA-binding winged helix-turn-helix (WHTH) protein</fullName>
    </submittedName>
</protein>
<evidence type="ECO:0000256" key="4">
    <source>
        <dbReference type="ARBA" id="ARBA00023125"/>
    </source>
</evidence>
<evidence type="ECO:0000313" key="10">
    <source>
        <dbReference type="Proteomes" id="UP000552883"/>
    </source>
</evidence>
<evidence type="ECO:0000313" key="9">
    <source>
        <dbReference type="EMBL" id="MBB5617819.1"/>
    </source>
</evidence>
<keyword evidence="3" id="KW-0805">Transcription regulation</keyword>
<dbReference type="InterPro" id="IPR016032">
    <property type="entry name" value="Sig_transdc_resp-reg_C-effctor"/>
</dbReference>
<feature type="DNA-binding region" description="OmpR/PhoB-type" evidence="6">
    <location>
        <begin position="175"/>
        <end position="276"/>
    </location>
</feature>
<reference evidence="9 10" key="1">
    <citation type="submission" date="2020-08" db="EMBL/GenBank/DDBJ databases">
        <title>Sequencing the genomes of 1000 actinobacteria strains.</title>
        <authorList>
            <person name="Klenk H.-P."/>
        </authorList>
    </citation>
    <scope>NUCLEOTIDE SEQUENCE [LARGE SCALE GENOMIC DNA]</scope>
    <source>
        <strain evidence="9 10">DSM 23889</strain>
    </source>
</reference>
<evidence type="ECO:0000256" key="7">
    <source>
        <dbReference type="SAM" id="MobiDB-lite"/>
    </source>
</evidence>
<keyword evidence="4 6" id="KW-0238">DNA-binding</keyword>
<keyword evidence="5" id="KW-0804">Transcription</keyword>
<evidence type="ECO:0000256" key="3">
    <source>
        <dbReference type="ARBA" id="ARBA00023015"/>
    </source>
</evidence>
<dbReference type="GO" id="GO:0005829">
    <property type="term" value="C:cytosol"/>
    <property type="evidence" value="ECO:0007669"/>
    <property type="project" value="TreeGrafter"/>
</dbReference>
<dbReference type="Proteomes" id="UP000552883">
    <property type="component" value="Unassembled WGS sequence"/>
</dbReference>
<sequence length="293" mass="31127">MSDRDERRLSAPAPDAPGRDARTLDSPAPNARPPRGEPFDSAESVSSMSLAALSPRPTTSRPAAAPAPGVVAPPAPAPGASAAPRLRAVPDGTEARGFVLYVGLDEAKAAAAGIDLGRLVTELKRLTAELAPTAETHAAVALAPAGAGGRDVDVVRLALQDPSALARYRRTDEAPTEPVAEGVVIDISRKRVLLDGETAALTYKEFELLQYLVLREGRTIERAELISALWADGAEGDDDVPNERTIDVHVRRLRAKLGGYDDIVRTVRGAGYRFDRHADVSIRYASTPSPDFF</sequence>
<name>A0A840XPH0_9MICO</name>
<dbReference type="Pfam" id="PF00486">
    <property type="entry name" value="Trans_reg_C"/>
    <property type="match status" value="1"/>
</dbReference>
<comment type="caution">
    <text evidence="9">The sequence shown here is derived from an EMBL/GenBank/DDBJ whole genome shotgun (WGS) entry which is preliminary data.</text>
</comment>
<dbReference type="EMBL" id="JACHBS010000001">
    <property type="protein sequence ID" value="MBB5617819.1"/>
    <property type="molecule type" value="Genomic_DNA"/>
</dbReference>
<dbReference type="Gene3D" id="1.10.10.10">
    <property type="entry name" value="Winged helix-like DNA-binding domain superfamily/Winged helix DNA-binding domain"/>
    <property type="match status" value="1"/>
</dbReference>
<dbReference type="SUPFAM" id="SSF46894">
    <property type="entry name" value="C-terminal effector domain of the bipartite response regulators"/>
    <property type="match status" value="1"/>
</dbReference>
<evidence type="ECO:0000256" key="1">
    <source>
        <dbReference type="ARBA" id="ARBA00022553"/>
    </source>
</evidence>
<dbReference type="GO" id="GO:0006355">
    <property type="term" value="P:regulation of DNA-templated transcription"/>
    <property type="evidence" value="ECO:0007669"/>
    <property type="project" value="InterPro"/>
</dbReference>
<evidence type="ECO:0000256" key="6">
    <source>
        <dbReference type="PROSITE-ProRule" id="PRU01091"/>
    </source>
</evidence>
<evidence type="ECO:0000256" key="5">
    <source>
        <dbReference type="ARBA" id="ARBA00023163"/>
    </source>
</evidence>
<dbReference type="AlphaFoldDB" id="A0A840XPH0"/>
<feature type="compositionally biased region" description="Low complexity" evidence="7">
    <location>
        <begin position="54"/>
        <end position="70"/>
    </location>
</feature>
<organism evidence="9 10">
    <name type="scientific">Microcella frigidaquae</name>
    <dbReference type="NCBI Taxonomy" id="424758"/>
    <lineage>
        <taxon>Bacteria</taxon>
        <taxon>Bacillati</taxon>
        <taxon>Actinomycetota</taxon>
        <taxon>Actinomycetes</taxon>
        <taxon>Micrococcales</taxon>
        <taxon>Microbacteriaceae</taxon>
        <taxon>Microcella</taxon>
    </lineage>
</organism>
<keyword evidence="2" id="KW-0902">Two-component regulatory system</keyword>
<dbReference type="InterPro" id="IPR036388">
    <property type="entry name" value="WH-like_DNA-bd_sf"/>
</dbReference>
<feature type="domain" description="OmpR/PhoB-type" evidence="8">
    <location>
        <begin position="175"/>
        <end position="276"/>
    </location>
</feature>
<dbReference type="GO" id="GO:0000156">
    <property type="term" value="F:phosphorelay response regulator activity"/>
    <property type="evidence" value="ECO:0007669"/>
    <property type="project" value="TreeGrafter"/>
</dbReference>
<dbReference type="GO" id="GO:0032993">
    <property type="term" value="C:protein-DNA complex"/>
    <property type="evidence" value="ECO:0007669"/>
    <property type="project" value="TreeGrafter"/>
</dbReference>
<evidence type="ECO:0000259" key="8">
    <source>
        <dbReference type="PROSITE" id="PS51755"/>
    </source>
</evidence>
<dbReference type="InterPro" id="IPR039420">
    <property type="entry name" value="WalR-like"/>
</dbReference>
<accession>A0A840XPH0</accession>
<dbReference type="GO" id="GO:0000976">
    <property type="term" value="F:transcription cis-regulatory region binding"/>
    <property type="evidence" value="ECO:0007669"/>
    <property type="project" value="TreeGrafter"/>
</dbReference>
<dbReference type="CDD" id="cd00383">
    <property type="entry name" value="trans_reg_C"/>
    <property type="match status" value="1"/>
</dbReference>
<keyword evidence="1" id="KW-0597">Phosphoprotein</keyword>
<feature type="region of interest" description="Disordered" evidence="7">
    <location>
        <begin position="1"/>
        <end position="88"/>
    </location>
</feature>